<comment type="caution">
    <text evidence="1">The sequence shown here is derived from an EMBL/GenBank/DDBJ whole genome shotgun (WGS) entry which is preliminary data.</text>
</comment>
<dbReference type="EMBL" id="CAAALY010022607">
    <property type="protein sequence ID" value="VEL14870.1"/>
    <property type="molecule type" value="Genomic_DNA"/>
</dbReference>
<evidence type="ECO:0000313" key="2">
    <source>
        <dbReference type="Proteomes" id="UP000784294"/>
    </source>
</evidence>
<dbReference type="AlphaFoldDB" id="A0A448WLR4"/>
<reference evidence="1" key="1">
    <citation type="submission" date="2018-11" db="EMBL/GenBank/DDBJ databases">
        <authorList>
            <consortium name="Pathogen Informatics"/>
        </authorList>
    </citation>
    <scope>NUCLEOTIDE SEQUENCE</scope>
</reference>
<organism evidence="1 2">
    <name type="scientific">Protopolystoma xenopodis</name>
    <dbReference type="NCBI Taxonomy" id="117903"/>
    <lineage>
        <taxon>Eukaryota</taxon>
        <taxon>Metazoa</taxon>
        <taxon>Spiralia</taxon>
        <taxon>Lophotrochozoa</taxon>
        <taxon>Platyhelminthes</taxon>
        <taxon>Monogenea</taxon>
        <taxon>Polyopisthocotylea</taxon>
        <taxon>Polystomatidea</taxon>
        <taxon>Polystomatidae</taxon>
        <taxon>Protopolystoma</taxon>
    </lineage>
</organism>
<protein>
    <submittedName>
        <fullName evidence="1">Uncharacterized protein</fullName>
    </submittedName>
</protein>
<sequence length="190" mass="20778">MKGEASVNRGDESRPLVSLGCRKQADMIVRQTGFAGGRFVDEYRDYVHVAGGAELSERSRRPRRLDQLKHRQGNTYTLLCHQVTHTVELSQAELSVDCVTGRENTAPDRTPLPLASRLPQLSDPGAKSAVMRGHDKFNLWLPGHANKSTRMLCPEVHASRQSPVASRQSLVAFHAARLAASTPGPVFGSA</sequence>
<gene>
    <name evidence="1" type="ORF">PXEA_LOCUS8310</name>
</gene>
<accession>A0A448WLR4</accession>
<name>A0A448WLR4_9PLAT</name>
<evidence type="ECO:0000313" key="1">
    <source>
        <dbReference type="EMBL" id="VEL14870.1"/>
    </source>
</evidence>
<keyword evidence="2" id="KW-1185">Reference proteome</keyword>
<dbReference type="Proteomes" id="UP000784294">
    <property type="component" value="Unassembled WGS sequence"/>
</dbReference>
<proteinExistence type="predicted"/>